<evidence type="ECO:0000313" key="5">
    <source>
        <dbReference type="Proteomes" id="UP000093000"/>
    </source>
</evidence>
<evidence type="ECO:0000313" key="4">
    <source>
        <dbReference type="EMBL" id="OBZ81128.1"/>
    </source>
</evidence>
<evidence type="ECO:0000259" key="3">
    <source>
        <dbReference type="PROSITE" id="PS50158"/>
    </source>
</evidence>
<dbReference type="Proteomes" id="UP000093000">
    <property type="component" value="Unassembled WGS sequence"/>
</dbReference>
<keyword evidence="5" id="KW-1185">Reference proteome</keyword>
<dbReference type="SUPFAM" id="SSF50630">
    <property type="entry name" value="Acid proteases"/>
    <property type="match status" value="1"/>
</dbReference>
<feature type="region of interest" description="Disordered" evidence="2">
    <location>
        <begin position="208"/>
        <end position="233"/>
    </location>
</feature>
<dbReference type="GO" id="GO:0003676">
    <property type="term" value="F:nucleic acid binding"/>
    <property type="evidence" value="ECO:0007669"/>
    <property type="project" value="InterPro"/>
</dbReference>
<feature type="domain" description="CCHC-type" evidence="3">
    <location>
        <begin position="250"/>
        <end position="265"/>
    </location>
</feature>
<dbReference type="Pfam" id="PF13975">
    <property type="entry name" value="gag-asp_proteas"/>
    <property type="match status" value="1"/>
</dbReference>
<dbReference type="STRING" id="101091.A0A1C7MWH2"/>
<proteinExistence type="predicted"/>
<name>A0A1C7MWH2_9FUNG</name>
<keyword evidence="1" id="KW-0863">Zinc-finger</keyword>
<keyword evidence="1" id="KW-0862">Zinc</keyword>
<dbReference type="Gene3D" id="2.40.70.10">
    <property type="entry name" value="Acid Proteases"/>
    <property type="match status" value="1"/>
</dbReference>
<evidence type="ECO:0000256" key="2">
    <source>
        <dbReference type="SAM" id="MobiDB-lite"/>
    </source>
</evidence>
<dbReference type="InterPro" id="IPR001878">
    <property type="entry name" value="Znf_CCHC"/>
</dbReference>
<dbReference type="InParanoid" id="A0A1C7MWH2"/>
<dbReference type="InterPro" id="IPR021109">
    <property type="entry name" value="Peptidase_aspartic_dom_sf"/>
</dbReference>
<accession>A0A1C7MWH2</accession>
<organism evidence="4 5">
    <name type="scientific">Choanephora cucurbitarum</name>
    <dbReference type="NCBI Taxonomy" id="101091"/>
    <lineage>
        <taxon>Eukaryota</taxon>
        <taxon>Fungi</taxon>
        <taxon>Fungi incertae sedis</taxon>
        <taxon>Mucoromycota</taxon>
        <taxon>Mucoromycotina</taxon>
        <taxon>Mucoromycetes</taxon>
        <taxon>Mucorales</taxon>
        <taxon>Mucorineae</taxon>
        <taxon>Choanephoraceae</taxon>
        <taxon>Choanephoroideae</taxon>
        <taxon>Choanephora</taxon>
    </lineage>
</organism>
<feature type="compositionally biased region" description="Polar residues" evidence="2">
    <location>
        <begin position="208"/>
        <end position="220"/>
    </location>
</feature>
<dbReference type="PROSITE" id="PS50158">
    <property type="entry name" value="ZF_CCHC"/>
    <property type="match status" value="1"/>
</dbReference>
<sequence>MTTHNEENIISALNQIVTQNRYAALQSMRLIYNYVPGTNIELWLRIFHQRGKHLGLDDGMLVDQLPSYLPVDMAQWILSSLTLDTWTKVKKALTETYGIPVAAQKQMCREKLEALQQGNTPSRQFKARFQMILQELPEGVSLPAEQTRSIYLCVMNQHLAVKICGFVSSSWDWSKVANKAIEVEDMLTADHRLAALYLQNTQSPASIPTVPLQQPGSALASNLGPAPMGRQDDKRKDRFNQWVRPGVPLCGHCGKEGHLSKRCRSTRCERVNAMAVQGTTPVAPTSTDTAWAPFSHTEVGSDSYHTTVNYAVVPEASDTAAPTVTSTETVDAAHTLCYLSQKVDYREGFTLNCSILGTDTQCLIDSGATFSAISIRLAEQLKLPLDKSQKLCFTTATGVDAWTHGTTDVQVMLNGTLVNLHCHVVEDLAYPIIAGVKGLKANKAFVDFATYSIKFPGSPDWFPLGRSPGEDSSGSGSTLQVHSGNSGSSGDAPLVSPGSVVKAPKRYLDKPNDCHLVDTLLLPGHHHAYCTISGHRNTLAMVTTPTDLAAEKLIAVAAGIVQFDNYGHAF</sequence>
<reference evidence="4 5" key="1">
    <citation type="submission" date="2016-03" db="EMBL/GenBank/DDBJ databases">
        <title>Choanephora cucurbitarum.</title>
        <authorList>
            <person name="Min B."/>
            <person name="Park H."/>
            <person name="Park J.-H."/>
            <person name="Shin H.-D."/>
            <person name="Choi I.-G."/>
        </authorList>
    </citation>
    <scope>NUCLEOTIDE SEQUENCE [LARGE SCALE GENOMIC DNA]</scope>
    <source>
        <strain evidence="4 5">KUS-F28377</strain>
    </source>
</reference>
<keyword evidence="1" id="KW-0479">Metal-binding</keyword>
<gene>
    <name evidence="4" type="ORF">A0J61_10823</name>
</gene>
<dbReference type="EMBL" id="LUGH01001421">
    <property type="protein sequence ID" value="OBZ81128.1"/>
    <property type="molecule type" value="Genomic_DNA"/>
</dbReference>
<comment type="caution">
    <text evidence="4">The sequence shown here is derived from an EMBL/GenBank/DDBJ whole genome shotgun (WGS) entry which is preliminary data.</text>
</comment>
<evidence type="ECO:0000256" key="1">
    <source>
        <dbReference type="PROSITE-ProRule" id="PRU00047"/>
    </source>
</evidence>
<dbReference type="GO" id="GO:0008270">
    <property type="term" value="F:zinc ion binding"/>
    <property type="evidence" value="ECO:0007669"/>
    <property type="project" value="UniProtKB-KW"/>
</dbReference>
<feature type="compositionally biased region" description="Polar residues" evidence="2">
    <location>
        <begin position="470"/>
        <end position="489"/>
    </location>
</feature>
<dbReference type="AlphaFoldDB" id="A0A1C7MWH2"/>
<protein>
    <recommendedName>
        <fullName evidence="3">CCHC-type domain-containing protein</fullName>
    </recommendedName>
</protein>
<feature type="region of interest" description="Disordered" evidence="2">
    <location>
        <begin position="464"/>
        <end position="496"/>
    </location>
</feature>
<dbReference type="CDD" id="cd00303">
    <property type="entry name" value="retropepsin_like"/>
    <property type="match status" value="1"/>
</dbReference>
<dbReference type="OrthoDB" id="2211282at2759"/>